<feature type="domain" description="DUF4042" evidence="1">
    <location>
        <begin position="279"/>
        <end position="446"/>
    </location>
</feature>
<dbReference type="PANTHER" id="PTHR13366">
    <property type="entry name" value="MALARIA ANTIGEN-RELATED"/>
    <property type="match status" value="1"/>
</dbReference>
<evidence type="ECO:0000259" key="1">
    <source>
        <dbReference type="Pfam" id="PF13251"/>
    </source>
</evidence>
<dbReference type="PANTHER" id="PTHR13366:SF0">
    <property type="entry name" value="HEAT REPEAT-CONTAINING PROTEIN 6"/>
    <property type="match status" value="1"/>
</dbReference>
<evidence type="ECO:0000313" key="3">
    <source>
        <dbReference type="Proteomes" id="UP000198372"/>
    </source>
</evidence>
<name>A0A238F8E9_9BASI</name>
<dbReference type="OrthoDB" id="422637at2759"/>
<protein>
    <submittedName>
        <fullName evidence="2">BQ2448_5049 protein</fullName>
    </submittedName>
</protein>
<dbReference type="SUPFAM" id="SSF48371">
    <property type="entry name" value="ARM repeat"/>
    <property type="match status" value="1"/>
</dbReference>
<evidence type="ECO:0000313" key="2">
    <source>
        <dbReference type="EMBL" id="SCV67438.1"/>
    </source>
</evidence>
<reference evidence="3" key="1">
    <citation type="submission" date="2016-09" db="EMBL/GenBank/DDBJ databases">
        <authorList>
            <person name="Jeantristanb JTB J.-T."/>
            <person name="Ricardo R."/>
        </authorList>
    </citation>
    <scope>NUCLEOTIDE SEQUENCE [LARGE SCALE GENOMIC DNA]</scope>
</reference>
<dbReference type="AlphaFoldDB" id="A0A238F8E9"/>
<sequence>MTIKLEDAAVLASAVLAQRHDPAQVHALPLPPIELITIFCDAIQANNVTTETRVLVLKALRSSWSSEAKIHSRLLLATVPLLADTSLVVRTQASSLLIHVMSTASAQLVTDRLDTLASSITKSLSSFRLVPPTSPVLRLVSLSLRLLNAALLKLPSSALTAPRVDSVLSIIAHWIYFDPSNSGPSGSSVTAPPDRLILHPNMSPFSSSTTTSNALGAMASFLPTRSPSSKRTLSRSSSQSSLNNVISTYAGIYKSDSETDDDQSSVSSEHAPRLTSAQIRLDALAVLKTLASVQSKFLYPRWNLLLCDSAYVRSKPTLLGLIESDRSVIIKLRAARTLELMFKDSKTFLAIAEDRPTKASFTSLSSKLGAVLTELHLKLTSLLSAPTITSNNHLLLALLALVETVGNNASYARLRQKPLTRGLVKVLLQLATHQDISIALAALSGLIAVTRSELLSYDPDALDLASIARQATILAHQSSGVMTTTSGWELLSIITPYTPVSDLIPALAVFHAIVSKSDTTLASEQILFFSTLFKTSTSFMSSPPSDSERQRLVNLVRVALRHPSPGLKAATAQVLVSERFLDFVTSLSLTSAIDVVKELLDLTPLTLTENAEEQDIVAAAVCRSLGQVIKSDYFNALPRSTFRLKCDILPVLMLCSISSFECVASMASWAFANSIDVLFPMSPTSASGDPGWNHGEMEAMLNIAHGFLKTEASEPIQTNGIRSICLLLPNQISSSTRSFEEDVTHALVAILKDQEGKGVKVRWNAATGLGNWLVGLKDRKGLSNFGSVCAEVRAKNDAGDKGGVGEGWRCALRSTILDALIQVGIESLVIHLQQQQRVDEPSHPQVDPVVISASASPAPPPIKLNYKISIQCVRALQQAAPMTPLEVEGLHRASIGTLATDLFSFLDQVKGKERSHAQVLSHELRALLWEAGERQNTFQH</sequence>
<dbReference type="InterPro" id="IPR052107">
    <property type="entry name" value="HEAT6"/>
</dbReference>
<dbReference type="EMBL" id="FMSP01000002">
    <property type="protein sequence ID" value="SCV67438.1"/>
    <property type="molecule type" value="Genomic_DNA"/>
</dbReference>
<keyword evidence="3" id="KW-1185">Reference proteome</keyword>
<organism evidence="2 3">
    <name type="scientific">Microbotryum intermedium</name>
    <dbReference type="NCBI Taxonomy" id="269621"/>
    <lineage>
        <taxon>Eukaryota</taxon>
        <taxon>Fungi</taxon>
        <taxon>Dikarya</taxon>
        <taxon>Basidiomycota</taxon>
        <taxon>Pucciniomycotina</taxon>
        <taxon>Microbotryomycetes</taxon>
        <taxon>Microbotryales</taxon>
        <taxon>Microbotryaceae</taxon>
        <taxon>Microbotryum</taxon>
    </lineage>
</organism>
<proteinExistence type="predicted"/>
<dbReference type="Pfam" id="PF13251">
    <property type="entry name" value="DUF4042"/>
    <property type="match status" value="1"/>
</dbReference>
<dbReference type="InterPro" id="IPR016024">
    <property type="entry name" value="ARM-type_fold"/>
</dbReference>
<gene>
    <name evidence="2" type="ORF">BQ2448_5049</name>
</gene>
<dbReference type="InterPro" id="IPR025283">
    <property type="entry name" value="DUF4042"/>
</dbReference>
<dbReference type="Proteomes" id="UP000198372">
    <property type="component" value="Unassembled WGS sequence"/>
</dbReference>
<accession>A0A238F8E9</accession>